<keyword evidence="17" id="KW-1185">Reference proteome</keyword>
<dbReference type="GO" id="GO:0006633">
    <property type="term" value="P:fatty acid biosynthetic process"/>
    <property type="evidence" value="ECO:0007669"/>
    <property type="project" value="UniProtKB-KW"/>
</dbReference>
<feature type="transmembrane region" description="Helical" evidence="14">
    <location>
        <begin position="135"/>
        <end position="160"/>
    </location>
</feature>
<keyword evidence="5" id="KW-0479">Metal-binding</keyword>
<protein>
    <submittedName>
        <fullName evidence="16">Sterol desaturase/sphingolipid hydroxylase (Fatty acid hydroxylase superfamily)</fullName>
    </submittedName>
</protein>
<evidence type="ECO:0000259" key="15">
    <source>
        <dbReference type="Pfam" id="PF04116"/>
    </source>
</evidence>
<evidence type="ECO:0000256" key="7">
    <source>
        <dbReference type="ARBA" id="ARBA00022832"/>
    </source>
</evidence>
<name>A0A7W6ZV19_9HYPH</name>
<keyword evidence="11" id="KW-0443">Lipid metabolism</keyword>
<feature type="transmembrane region" description="Helical" evidence="14">
    <location>
        <begin position="209"/>
        <end position="227"/>
    </location>
</feature>
<evidence type="ECO:0000256" key="12">
    <source>
        <dbReference type="ARBA" id="ARBA00023136"/>
    </source>
</evidence>
<sequence>MLLRDWSVLAAISRVDRVARGLAMREAVLFWRCVAEHDGQILVDLPSCANIGVLSLLLRVLGQTAIEAYQSFLPVKNEEESYDESSQSMQRASPMRRSLSRKPNAIAYYTDFVVYPIITVGLIAAYFVWGYDGRPLIWLAAIVIGAAAWTLVEYLIHRFVLHHVVYIRDMHVQHHHAPTELIDTPIWLSLFFMVACVLLPSWWVFGFGAASGFTIGMALGYLTYGTMHHAMHHWRIPHGTYLYRAKRWHAQHHASTDEGNYGVSSLFWDHLFGTVLPDPAMKSRKRREGG</sequence>
<dbReference type="GO" id="GO:0016020">
    <property type="term" value="C:membrane"/>
    <property type="evidence" value="ECO:0007669"/>
    <property type="project" value="InterPro"/>
</dbReference>
<evidence type="ECO:0000256" key="11">
    <source>
        <dbReference type="ARBA" id="ARBA00023098"/>
    </source>
</evidence>
<comment type="cofactor">
    <cofactor evidence="1">
        <name>Zn(2+)</name>
        <dbReference type="ChEBI" id="CHEBI:29105"/>
    </cofactor>
</comment>
<keyword evidence="7" id="KW-0276">Fatty acid metabolism</keyword>
<evidence type="ECO:0000256" key="1">
    <source>
        <dbReference type="ARBA" id="ARBA00001947"/>
    </source>
</evidence>
<evidence type="ECO:0000256" key="2">
    <source>
        <dbReference type="ARBA" id="ARBA00004477"/>
    </source>
</evidence>
<comment type="caution">
    <text evidence="16">The sequence shown here is derived from an EMBL/GenBank/DDBJ whole genome shotgun (WGS) entry which is preliminary data.</text>
</comment>
<keyword evidence="12 14" id="KW-0472">Membrane</keyword>
<evidence type="ECO:0000256" key="5">
    <source>
        <dbReference type="ARBA" id="ARBA00022723"/>
    </source>
</evidence>
<evidence type="ECO:0000256" key="6">
    <source>
        <dbReference type="ARBA" id="ARBA00022824"/>
    </source>
</evidence>
<keyword evidence="13" id="KW-0275">Fatty acid biosynthesis</keyword>
<dbReference type="RefSeq" id="WP_081670272.1">
    <property type="nucleotide sequence ID" value="NZ_JACIIG010000006.1"/>
</dbReference>
<dbReference type="GO" id="GO:0005506">
    <property type="term" value="F:iron ion binding"/>
    <property type="evidence" value="ECO:0007669"/>
    <property type="project" value="InterPro"/>
</dbReference>
<evidence type="ECO:0000313" key="17">
    <source>
        <dbReference type="Proteomes" id="UP000543836"/>
    </source>
</evidence>
<keyword evidence="3" id="KW-0444">Lipid biosynthesis</keyword>
<dbReference type="PANTHER" id="PTHR12863">
    <property type="entry name" value="FATTY ACID HYDROXYLASE"/>
    <property type="match status" value="1"/>
</dbReference>
<evidence type="ECO:0000256" key="13">
    <source>
        <dbReference type="ARBA" id="ARBA00023160"/>
    </source>
</evidence>
<evidence type="ECO:0000256" key="4">
    <source>
        <dbReference type="ARBA" id="ARBA00022692"/>
    </source>
</evidence>
<evidence type="ECO:0000256" key="10">
    <source>
        <dbReference type="ARBA" id="ARBA00023002"/>
    </source>
</evidence>
<dbReference type="AlphaFoldDB" id="A0A7W6ZV19"/>
<dbReference type="GO" id="GO:0080132">
    <property type="term" value="F:fatty acid 2-hydroxylase activity"/>
    <property type="evidence" value="ECO:0007669"/>
    <property type="project" value="InterPro"/>
</dbReference>
<feature type="transmembrane region" description="Helical" evidence="14">
    <location>
        <begin position="106"/>
        <end position="129"/>
    </location>
</feature>
<keyword evidence="4 14" id="KW-0812">Transmembrane</keyword>
<dbReference type="InterPro" id="IPR006694">
    <property type="entry name" value="Fatty_acid_hydroxylase"/>
</dbReference>
<keyword evidence="9 14" id="KW-1133">Transmembrane helix</keyword>
<keyword evidence="8" id="KW-0862">Zinc</keyword>
<evidence type="ECO:0000256" key="9">
    <source>
        <dbReference type="ARBA" id="ARBA00022989"/>
    </source>
</evidence>
<gene>
    <name evidence="16" type="ORF">GGE60_002827</name>
</gene>
<evidence type="ECO:0000256" key="14">
    <source>
        <dbReference type="SAM" id="Phobius"/>
    </source>
</evidence>
<proteinExistence type="predicted"/>
<evidence type="ECO:0000313" key="16">
    <source>
        <dbReference type="EMBL" id="MBB4568708.1"/>
    </source>
</evidence>
<feature type="domain" description="Fatty acid hydroxylase" evidence="15">
    <location>
        <begin position="143"/>
        <end position="274"/>
    </location>
</feature>
<dbReference type="Pfam" id="PF04116">
    <property type="entry name" value="FA_hydroxylase"/>
    <property type="match status" value="1"/>
</dbReference>
<accession>A0A7W6ZV19</accession>
<keyword evidence="6" id="KW-0256">Endoplasmic reticulum</keyword>
<dbReference type="PANTHER" id="PTHR12863:SF1">
    <property type="entry name" value="FATTY ACID 2-HYDROXYLASE"/>
    <property type="match status" value="1"/>
</dbReference>
<feature type="transmembrane region" description="Helical" evidence="14">
    <location>
        <begin position="181"/>
        <end position="203"/>
    </location>
</feature>
<dbReference type="InterPro" id="IPR014430">
    <property type="entry name" value="Scs7"/>
</dbReference>
<comment type="subcellular location">
    <subcellularLocation>
        <location evidence="2">Endoplasmic reticulum membrane</location>
        <topology evidence="2">Multi-pass membrane protein</topology>
    </subcellularLocation>
</comment>
<keyword evidence="10" id="KW-0560">Oxidoreductase</keyword>
<dbReference type="OrthoDB" id="5291370at2"/>
<reference evidence="16 17" key="1">
    <citation type="submission" date="2020-08" db="EMBL/GenBank/DDBJ databases">
        <title>Genomic Encyclopedia of Type Strains, Phase IV (KMG-V): Genome sequencing to study the core and pangenomes of soil and plant-associated prokaryotes.</title>
        <authorList>
            <person name="Whitman W."/>
        </authorList>
    </citation>
    <scope>NUCLEOTIDE SEQUENCE [LARGE SCALE GENOMIC DNA]</scope>
    <source>
        <strain evidence="16 17">SEMIA 492</strain>
    </source>
</reference>
<evidence type="ECO:0000256" key="3">
    <source>
        <dbReference type="ARBA" id="ARBA00022516"/>
    </source>
</evidence>
<organism evidence="16 17">
    <name type="scientific">Rhizobium leucaenae</name>
    <dbReference type="NCBI Taxonomy" id="29450"/>
    <lineage>
        <taxon>Bacteria</taxon>
        <taxon>Pseudomonadati</taxon>
        <taxon>Pseudomonadota</taxon>
        <taxon>Alphaproteobacteria</taxon>
        <taxon>Hyphomicrobiales</taxon>
        <taxon>Rhizobiaceae</taxon>
        <taxon>Rhizobium/Agrobacterium group</taxon>
        <taxon>Rhizobium</taxon>
    </lineage>
</organism>
<evidence type="ECO:0000256" key="8">
    <source>
        <dbReference type="ARBA" id="ARBA00022833"/>
    </source>
</evidence>
<dbReference type="EMBL" id="JACIIG010000006">
    <property type="protein sequence ID" value="MBB4568708.1"/>
    <property type="molecule type" value="Genomic_DNA"/>
</dbReference>
<dbReference type="GeneID" id="32528297"/>
<dbReference type="Proteomes" id="UP000543836">
    <property type="component" value="Unassembled WGS sequence"/>
</dbReference>